<keyword evidence="1" id="KW-1133">Transmembrane helix</keyword>
<evidence type="ECO:0000313" key="2">
    <source>
        <dbReference type="EMBL" id="SCL96197.1"/>
    </source>
</evidence>
<keyword evidence="1" id="KW-0812">Transmembrane</keyword>
<sequence length="301" mass="34556">MDSLCGIFKGFDDILVVKPNNSELNSDKFPTLNDYCPLVNNGNEQKCNSYEELITSAFLTLLLNYISNFDGGNLENDKHVQYIILWLCYKLNKRSENGTTNLNYVHNKYINDIEKYIMKSSGVKAYNSYKAIIKKEDIMTMNINDMSKLYEALNILCKLYTECSKNNQNCAKCLKDAEEFVKSFGALNKDSNNTVDSSYSQILSTLSKDYEILKNKCTNFPPLPQLTPQKRSVQNFAHNSDVTTSSSSIASTLIPVLLTFAIPFFLGIAYKYSLFGFDKQLQRQYLREKLKKIKKKMNHYM</sequence>
<reference evidence="2 3" key="1">
    <citation type="submission" date="2016-08" db="EMBL/GenBank/DDBJ databases">
        <authorList>
            <consortium name="Pathogen Informatics"/>
        </authorList>
    </citation>
    <scope>NUCLEOTIDE SEQUENCE [LARGE SCALE GENOMIC DNA]</scope>
    <source>
        <strain evidence="2 3">DK</strain>
    </source>
</reference>
<dbReference type="NCBIfam" id="TIGR01590">
    <property type="entry name" value="yir-bir-cir_Pla"/>
    <property type="match status" value="1"/>
</dbReference>
<evidence type="ECO:0000256" key="1">
    <source>
        <dbReference type="SAM" id="Phobius"/>
    </source>
</evidence>
<organism evidence="2 3">
    <name type="scientific">Plasmodium chabaudi adami</name>
    <dbReference type="NCBI Taxonomy" id="5826"/>
    <lineage>
        <taxon>Eukaryota</taxon>
        <taxon>Sar</taxon>
        <taxon>Alveolata</taxon>
        <taxon>Apicomplexa</taxon>
        <taxon>Aconoidasida</taxon>
        <taxon>Haemosporida</taxon>
        <taxon>Plasmodiidae</taxon>
        <taxon>Plasmodium</taxon>
        <taxon>Plasmodium (Vinckeia)</taxon>
    </lineage>
</organism>
<dbReference type="Proteomes" id="UP000195879">
    <property type="component" value="Unassembled WGS sequence"/>
</dbReference>
<dbReference type="AlphaFoldDB" id="A0A1D3LAJ1"/>
<dbReference type="InterPro" id="IPR006477">
    <property type="entry name" value="Yir_bir_cir"/>
</dbReference>
<dbReference type="Pfam" id="PF06022">
    <property type="entry name" value="Cir_Bir_Yir"/>
    <property type="match status" value="1"/>
</dbReference>
<name>A0A1D3LAJ1_PLACE</name>
<feature type="transmembrane region" description="Helical" evidence="1">
    <location>
        <begin position="249"/>
        <end position="270"/>
    </location>
</feature>
<gene>
    <name evidence="2" type="ORF">PCHDK_000549500</name>
</gene>
<dbReference type="EMBL" id="FMIO01000502">
    <property type="protein sequence ID" value="SCL96197.1"/>
    <property type="molecule type" value="Genomic_DNA"/>
</dbReference>
<evidence type="ECO:0000313" key="3">
    <source>
        <dbReference type="Proteomes" id="UP000195879"/>
    </source>
</evidence>
<keyword evidence="1" id="KW-0472">Membrane</keyword>
<protein>
    <submittedName>
        <fullName evidence="2">Plasmodium variant antigen protein Cir/Yir/Bir, putative</fullName>
    </submittedName>
</protein>
<accession>A0A1D3LAJ1</accession>
<proteinExistence type="predicted"/>